<dbReference type="InterPro" id="IPR004839">
    <property type="entry name" value="Aminotransferase_I/II_large"/>
</dbReference>
<comment type="caution">
    <text evidence="6">The sequence shown here is derived from an EMBL/GenBank/DDBJ whole genome shotgun (WGS) entry which is preliminary data.</text>
</comment>
<dbReference type="OrthoDB" id="199743at2"/>
<dbReference type="CDD" id="cd00609">
    <property type="entry name" value="AAT_like"/>
    <property type="match status" value="1"/>
</dbReference>
<evidence type="ECO:0000256" key="3">
    <source>
        <dbReference type="ARBA" id="ARBA00022679"/>
    </source>
</evidence>
<gene>
    <name evidence="6" type="ORF">CVV68_04590</name>
</gene>
<dbReference type="Pfam" id="PF00155">
    <property type="entry name" value="Aminotran_1_2"/>
    <property type="match status" value="1"/>
</dbReference>
<sequence>MLPEAISVLENSEPAIRHESLLADCAAGPVSTAVAEIFAAAARPGMISLAGGNPDLSFLPMPELGKSTDAIVANQGQQALQYGAGQGTEELRIQICELMALEGIIGASPGNVAVTIGSQSALDTVTKILCNPGDTILTDDATYMGALGTFAGYQADVQPVRTDDDGLIPEELQLRIVSLRNAGKHIKFLYIIPNFNNPSGITLAGNRRNRVVEICREANIFVVEDNPYGLLRFGGENLPALRACYPLDVIYLGSFSKIFAPGLRIGWALLPPHLVQKFLILGGSSTLCPPALSQMLVSAYLRDYDWQAHLSVAVGSYRQRRDAMLTALAACMPPGVTWTRPDGGFFIWLTLPPSIDTQALVHRAFDANVAFFHGAAFLPRAGRSNQLRLAFSAVPAGMIEVGIQRLSRVISAAVDTTF</sequence>
<dbReference type="Gene3D" id="3.90.1150.10">
    <property type="entry name" value="Aspartate Aminotransferase, domain 1"/>
    <property type="match status" value="1"/>
</dbReference>
<reference evidence="6 7" key="1">
    <citation type="submission" date="2018-05" db="EMBL/GenBank/DDBJ databases">
        <title>Genetic diversity of glacier-inhabiting Cryobacterium bacteria in China and description of Cryobacterium mengkeensis sp. nov. and Arthrobacter glacialis sp. nov.</title>
        <authorList>
            <person name="Liu Q."/>
            <person name="Xin Y.-H."/>
        </authorList>
    </citation>
    <scope>NUCLEOTIDE SEQUENCE [LARGE SCALE GENOMIC DNA]</scope>
    <source>
        <strain evidence="6 7">LI2</strain>
    </source>
</reference>
<evidence type="ECO:0000256" key="4">
    <source>
        <dbReference type="ARBA" id="ARBA00022898"/>
    </source>
</evidence>
<name>A0A2V5LGJ1_9MICC</name>
<evidence type="ECO:0000313" key="7">
    <source>
        <dbReference type="Proteomes" id="UP000247832"/>
    </source>
</evidence>
<dbReference type="InterPro" id="IPR015421">
    <property type="entry name" value="PyrdxlP-dep_Trfase_major"/>
</dbReference>
<keyword evidence="3 6" id="KW-0808">Transferase</keyword>
<dbReference type="Proteomes" id="UP000247832">
    <property type="component" value="Unassembled WGS sequence"/>
</dbReference>
<feature type="domain" description="Aminotransferase class I/classII large" evidence="5">
    <location>
        <begin position="46"/>
        <end position="406"/>
    </location>
</feature>
<keyword evidence="2 6" id="KW-0032">Aminotransferase</keyword>
<dbReference type="InterPro" id="IPR050859">
    <property type="entry name" value="Class-I_PLP-dep_aminotransf"/>
</dbReference>
<dbReference type="GO" id="GO:0008483">
    <property type="term" value="F:transaminase activity"/>
    <property type="evidence" value="ECO:0007669"/>
    <property type="project" value="UniProtKB-KW"/>
</dbReference>
<dbReference type="AlphaFoldDB" id="A0A2V5LGJ1"/>
<dbReference type="InterPro" id="IPR015424">
    <property type="entry name" value="PyrdxlP-dep_Trfase"/>
</dbReference>
<evidence type="ECO:0000256" key="2">
    <source>
        <dbReference type="ARBA" id="ARBA00022576"/>
    </source>
</evidence>
<evidence type="ECO:0000256" key="1">
    <source>
        <dbReference type="ARBA" id="ARBA00001933"/>
    </source>
</evidence>
<dbReference type="PANTHER" id="PTHR42790:SF19">
    <property type="entry name" value="KYNURENINE_ALPHA-AMINOADIPATE AMINOTRANSFERASE, MITOCHONDRIAL"/>
    <property type="match status" value="1"/>
</dbReference>
<organism evidence="6 7">
    <name type="scientific">Arthrobacter livingstonensis</name>
    <dbReference type="NCBI Taxonomy" id="670078"/>
    <lineage>
        <taxon>Bacteria</taxon>
        <taxon>Bacillati</taxon>
        <taxon>Actinomycetota</taxon>
        <taxon>Actinomycetes</taxon>
        <taxon>Micrococcales</taxon>
        <taxon>Micrococcaceae</taxon>
        <taxon>Arthrobacter</taxon>
    </lineage>
</organism>
<comment type="cofactor">
    <cofactor evidence="1">
        <name>pyridoxal 5'-phosphate</name>
        <dbReference type="ChEBI" id="CHEBI:597326"/>
    </cofactor>
</comment>
<evidence type="ECO:0000259" key="5">
    <source>
        <dbReference type="Pfam" id="PF00155"/>
    </source>
</evidence>
<accession>A0A2V5LGJ1</accession>
<proteinExistence type="predicted"/>
<protein>
    <submittedName>
        <fullName evidence="6">Aminotransferase</fullName>
    </submittedName>
</protein>
<dbReference type="SUPFAM" id="SSF53383">
    <property type="entry name" value="PLP-dependent transferases"/>
    <property type="match status" value="1"/>
</dbReference>
<dbReference type="PANTHER" id="PTHR42790">
    <property type="entry name" value="AMINOTRANSFERASE"/>
    <property type="match status" value="1"/>
</dbReference>
<keyword evidence="4" id="KW-0663">Pyridoxal phosphate</keyword>
<dbReference type="EMBL" id="QJVD01000003">
    <property type="protein sequence ID" value="PYI69073.1"/>
    <property type="molecule type" value="Genomic_DNA"/>
</dbReference>
<evidence type="ECO:0000313" key="6">
    <source>
        <dbReference type="EMBL" id="PYI69073.1"/>
    </source>
</evidence>
<keyword evidence="7" id="KW-1185">Reference proteome</keyword>
<dbReference type="Gene3D" id="3.40.640.10">
    <property type="entry name" value="Type I PLP-dependent aspartate aminotransferase-like (Major domain)"/>
    <property type="match status" value="1"/>
</dbReference>
<dbReference type="GO" id="GO:1901605">
    <property type="term" value="P:alpha-amino acid metabolic process"/>
    <property type="evidence" value="ECO:0007669"/>
    <property type="project" value="TreeGrafter"/>
</dbReference>
<dbReference type="GO" id="GO:0030170">
    <property type="term" value="F:pyridoxal phosphate binding"/>
    <property type="evidence" value="ECO:0007669"/>
    <property type="project" value="InterPro"/>
</dbReference>
<dbReference type="RefSeq" id="WP_110499821.1">
    <property type="nucleotide sequence ID" value="NZ_QJVD01000003.1"/>
</dbReference>
<dbReference type="InterPro" id="IPR015422">
    <property type="entry name" value="PyrdxlP-dep_Trfase_small"/>
</dbReference>